<evidence type="ECO:0000256" key="3">
    <source>
        <dbReference type="ARBA" id="ARBA00022729"/>
    </source>
</evidence>
<evidence type="ECO:0000256" key="4">
    <source>
        <dbReference type="ARBA" id="ARBA00023136"/>
    </source>
</evidence>
<reference evidence="6" key="2">
    <citation type="journal article" date="2020" name="Microorganisms">
        <title>Osmotic Adaptation and Compatible Solute Biosynthesis of Phototrophic Bacteria as Revealed from Genome Analyses.</title>
        <authorList>
            <person name="Imhoff J.F."/>
            <person name="Rahn T."/>
            <person name="Kunzel S."/>
            <person name="Keller A."/>
            <person name="Neulinger S.C."/>
        </authorList>
    </citation>
    <scope>NUCLEOTIDE SEQUENCE</scope>
    <source>
        <strain evidence="6">LMG 28126</strain>
    </source>
</reference>
<organism evidence="6 7">
    <name type="scientific">Rhodobaculum claviforme</name>
    <dbReference type="NCBI Taxonomy" id="1549854"/>
    <lineage>
        <taxon>Bacteria</taxon>
        <taxon>Pseudomonadati</taxon>
        <taxon>Pseudomonadota</taxon>
        <taxon>Alphaproteobacteria</taxon>
        <taxon>Rhodobacterales</taxon>
        <taxon>Paracoccaceae</taxon>
        <taxon>Rhodobaculum</taxon>
    </lineage>
</organism>
<evidence type="ECO:0008006" key="8">
    <source>
        <dbReference type="Google" id="ProtNLM"/>
    </source>
</evidence>
<keyword evidence="5" id="KW-0998">Cell outer membrane</keyword>
<comment type="subcellular location">
    <subcellularLocation>
        <location evidence="1">Cell outer membrane</location>
    </subcellularLocation>
</comment>
<reference evidence="6" key="1">
    <citation type="submission" date="2017-05" db="EMBL/GenBank/DDBJ databases">
        <authorList>
            <person name="Imhoff J.F."/>
            <person name="Rahn T."/>
            <person name="Kuenzel S."/>
            <person name="Neulinger S.C."/>
        </authorList>
    </citation>
    <scope>NUCLEOTIDE SEQUENCE</scope>
    <source>
        <strain evidence="6">LMG 28126</strain>
    </source>
</reference>
<evidence type="ECO:0000256" key="1">
    <source>
        <dbReference type="ARBA" id="ARBA00004442"/>
    </source>
</evidence>
<comment type="caution">
    <text evidence="6">The sequence shown here is derived from an EMBL/GenBank/DDBJ whole genome shotgun (WGS) entry which is preliminary data.</text>
</comment>
<keyword evidence="7" id="KW-1185">Reference proteome</keyword>
<keyword evidence="3" id="KW-0732">Signal</keyword>
<evidence type="ECO:0000313" key="6">
    <source>
        <dbReference type="EMBL" id="MBK5928543.1"/>
    </source>
</evidence>
<comment type="similarity">
    <text evidence="2">Belongs to the MipA/OmpV family.</text>
</comment>
<name>A0A934WKG8_9RHOB</name>
<keyword evidence="4" id="KW-0472">Membrane</keyword>
<accession>A0A934WKG8</accession>
<dbReference type="PANTHER" id="PTHR38776:SF1">
    <property type="entry name" value="MLTA-INTERACTING PROTEIN-RELATED"/>
    <property type="match status" value="1"/>
</dbReference>
<evidence type="ECO:0000256" key="2">
    <source>
        <dbReference type="ARBA" id="ARBA00005722"/>
    </source>
</evidence>
<dbReference type="InterPro" id="IPR010583">
    <property type="entry name" value="MipA"/>
</dbReference>
<dbReference type="EMBL" id="NHSD01000310">
    <property type="protein sequence ID" value="MBK5928543.1"/>
    <property type="molecule type" value="Genomic_DNA"/>
</dbReference>
<dbReference type="GO" id="GO:0009279">
    <property type="term" value="C:cell outer membrane"/>
    <property type="evidence" value="ECO:0007669"/>
    <property type="project" value="UniProtKB-SubCell"/>
</dbReference>
<evidence type="ECO:0000313" key="7">
    <source>
        <dbReference type="Proteomes" id="UP000706333"/>
    </source>
</evidence>
<dbReference type="Pfam" id="PF06629">
    <property type="entry name" value="MipA"/>
    <property type="match status" value="1"/>
</dbReference>
<proteinExistence type="inferred from homology"/>
<dbReference type="PANTHER" id="PTHR38776">
    <property type="entry name" value="MLTA-INTERACTING PROTEIN-RELATED"/>
    <property type="match status" value="1"/>
</dbReference>
<gene>
    <name evidence="6" type="ORF">CCR87_14590</name>
</gene>
<dbReference type="Proteomes" id="UP000706333">
    <property type="component" value="Unassembled WGS sequence"/>
</dbReference>
<protein>
    <recommendedName>
        <fullName evidence="8">MipA/OmpV family protein</fullName>
    </recommendedName>
</protein>
<sequence>MQTPLYSRVCGIEATVGGCNRTRPRIMLVPQRHRCFMQSTWRSTRMFTRRLRTLSTGLLAAALLLGPVVSPVEAQERVGATLELGLGARVAPDFPGSDSYRVNPTGIFGFRELRLPGGMTVGTPDARPLDPGFGVSGSARYISARGPGRHPQLTGLERVDASLELGLSVRHVAETWRVYADLRHGVVGHGGWAGDLGADAILRLGPRWTVNAGPRASFGDARFKRTYFGVTPSEADASGFSAFRPSGGLVSVGAEVEVRHDISDLWAVIGTLSYDRLRGDAGRSPVTAQGSRDQWGARIVVTRRFNFRF</sequence>
<evidence type="ECO:0000256" key="5">
    <source>
        <dbReference type="ARBA" id="ARBA00023237"/>
    </source>
</evidence>
<dbReference type="AlphaFoldDB" id="A0A934WKG8"/>